<reference evidence="1" key="2">
    <citation type="submission" date="2020-02" db="EMBL/GenBank/DDBJ databases">
        <title>Identification and distribution of gene clusters putatively required for synthesis of sphingolipid metabolism inhibitors in phylogenetically diverse species of the filamentous fungus Fusarium.</title>
        <authorList>
            <person name="Kim H.-S."/>
            <person name="Busman M."/>
            <person name="Brown D.W."/>
            <person name="Divon H."/>
            <person name="Uhlig S."/>
            <person name="Proctor R.H."/>
        </authorList>
    </citation>
    <scope>NUCLEOTIDE SEQUENCE</scope>
    <source>
        <strain evidence="1">NRRL 25174</strain>
    </source>
</reference>
<organism evidence="1 2">
    <name type="scientific">Fusarium beomiforme</name>
    <dbReference type="NCBI Taxonomy" id="44412"/>
    <lineage>
        <taxon>Eukaryota</taxon>
        <taxon>Fungi</taxon>
        <taxon>Dikarya</taxon>
        <taxon>Ascomycota</taxon>
        <taxon>Pezizomycotina</taxon>
        <taxon>Sordariomycetes</taxon>
        <taxon>Hypocreomycetidae</taxon>
        <taxon>Hypocreales</taxon>
        <taxon>Nectriaceae</taxon>
        <taxon>Fusarium</taxon>
        <taxon>Fusarium burgessii species complex</taxon>
    </lineage>
</organism>
<dbReference type="OrthoDB" id="47007at2759"/>
<evidence type="ECO:0000313" key="2">
    <source>
        <dbReference type="Proteomes" id="UP000730481"/>
    </source>
</evidence>
<accession>A0A9P5AV92</accession>
<name>A0A9P5AV92_9HYPO</name>
<dbReference type="Proteomes" id="UP000730481">
    <property type="component" value="Unassembled WGS sequence"/>
</dbReference>
<gene>
    <name evidence="1" type="ORF">FBEOM_873</name>
</gene>
<protein>
    <submittedName>
        <fullName evidence="1">Tol</fullName>
    </submittedName>
</protein>
<dbReference type="AlphaFoldDB" id="A0A9P5AV92"/>
<sequence>MKGKDDESRHLSQRATLLESWYRLLWLYGKRELSKPSDKLPAISGLASIFAERLGDEYIAGLWRSDIIEGLCWTGSNCTRVRAYRAPSWSWASVDGIVCLSLPQEKDTLVDILDAQITLKGANPYGEVTEGRITLRAPMERLYLTAEDLNLARTAGGRKTRPKFSVEGGEAGDVVYQFDDEVAEESLEEAAKKAEDLQAGQLFVLLMMKMVGFGDEDFPYFGLIVTKVGESEYQRLGWIRLQGQALRERLEKQRDDKLPKITLV</sequence>
<keyword evidence="2" id="KW-1185">Reference proteome</keyword>
<comment type="caution">
    <text evidence="1">The sequence shown here is derived from an EMBL/GenBank/DDBJ whole genome shotgun (WGS) entry which is preliminary data.</text>
</comment>
<dbReference type="PANTHER" id="PTHR33112:SF16">
    <property type="entry name" value="HETEROKARYON INCOMPATIBILITY DOMAIN-CONTAINING PROTEIN"/>
    <property type="match status" value="1"/>
</dbReference>
<dbReference type="PANTHER" id="PTHR33112">
    <property type="entry name" value="DOMAIN PROTEIN, PUTATIVE-RELATED"/>
    <property type="match status" value="1"/>
</dbReference>
<dbReference type="EMBL" id="PVQB02000033">
    <property type="protein sequence ID" value="KAF4345167.1"/>
    <property type="molecule type" value="Genomic_DNA"/>
</dbReference>
<evidence type="ECO:0000313" key="1">
    <source>
        <dbReference type="EMBL" id="KAF4345167.1"/>
    </source>
</evidence>
<reference evidence="1" key="1">
    <citation type="journal article" date="2017" name="Mycologia">
        <title>Fusarium algeriense, sp. nov., a novel toxigenic crown rot pathogen of durum wheat from Algeria is nested in the Fusarium burgessii species complex.</title>
        <authorList>
            <person name="Laraba I."/>
            <person name="Keddad A."/>
            <person name="Boureghda H."/>
            <person name="Abdallah N."/>
            <person name="Vaughan M.M."/>
            <person name="Proctor R.H."/>
            <person name="Busman M."/>
            <person name="O'Donnell K."/>
        </authorList>
    </citation>
    <scope>NUCLEOTIDE SEQUENCE</scope>
    <source>
        <strain evidence="1">NRRL 25174</strain>
    </source>
</reference>
<proteinExistence type="predicted"/>